<organism evidence="3 4">
    <name type="scientific">Elliptochloris bilobata</name>
    <dbReference type="NCBI Taxonomy" id="381761"/>
    <lineage>
        <taxon>Eukaryota</taxon>
        <taxon>Viridiplantae</taxon>
        <taxon>Chlorophyta</taxon>
        <taxon>core chlorophytes</taxon>
        <taxon>Trebouxiophyceae</taxon>
        <taxon>Trebouxiophyceae incertae sedis</taxon>
        <taxon>Elliptochloris clade</taxon>
        <taxon>Elliptochloris</taxon>
    </lineage>
</organism>
<dbReference type="Proteomes" id="UP001445335">
    <property type="component" value="Unassembled WGS sequence"/>
</dbReference>
<feature type="transmembrane region" description="Helical" evidence="1">
    <location>
        <begin position="73"/>
        <end position="95"/>
    </location>
</feature>
<reference evidence="3 4" key="1">
    <citation type="journal article" date="2024" name="Nat. Commun.">
        <title>Phylogenomics reveals the evolutionary origins of lichenization in chlorophyte algae.</title>
        <authorList>
            <person name="Puginier C."/>
            <person name="Libourel C."/>
            <person name="Otte J."/>
            <person name="Skaloud P."/>
            <person name="Haon M."/>
            <person name="Grisel S."/>
            <person name="Petersen M."/>
            <person name="Berrin J.G."/>
            <person name="Delaux P.M."/>
            <person name="Dal Grande F."/>
            <person name="Keller J."/>
        </authorList>
    </citation>
    <scope>NUCLEOTIDE SEQUENCE [LARGE SCALE GENOMIC DNA]</scope>
    <source>
        <strain evidence="3 4">SAG 245.80</strain>
    </source>
</reference>
<keyword evidence="1" id="KW-1133">Transmembrane helix</keyword>
<feature type="transmembrane region" description="Helical" evidence="1">
    <location>
        <begin position="38"/>
        <end position="61"/>
    </location>
</feature>
<feature type="transmembrane region" description="Helical" evidence="1">
    <location>
        <begin position="178"/>
        <end position="197"/>
    </location>
</feature>
<dbReference type="InterPro" id="IPR005804">
    <property type="entry name" value="FA_desaturase_dom"/>
</dbReference>
<dbReference type="PANTHER" id="PTHR36459:SF1">
    <property type="entry name" value="FATTY ACID DESATURASE DOMAIN-CONTAINING PROTEIN-RELATED"/>
    <property type="match status" value="1"/>
</dbReference>
<keyword evidence="4" id="KW-1185">Reference proteome</keyword>
<keyword evidence="1" id="KW-0812">Transmembrane</keyword>
<dbReference type="AlphaFoldDB" id="A0AAW1R363"/>
<sequence>MLNDSRDAPNAFLLYNLLIAAVPAASALFLLPPSHWLGVAYFATLYALFLARFLVAVLHVTEHRRLFKPGYELLNYIAPYLLAPLFGVPSGLYTLHHVIMHHTEDNHAPHDLSSTEAFQRDNPLHFLLYWLRHAVGGLVEVPLYAVRRRGWALAGRCVASEAAYLGAVAALWRARPTATLWALVVPYFVTSLALMFGNWSQHIFVRSGGRSGDSLAYTCVGDPGNALTCNDGYHVTHHENSRLHWSELPQRFLESLPVHDRACGIAFKGIGVFEVGVACFAGRLNWLAERWVPCGPATAALTRAEKVALLRQRLAPVPSSGRWHG</sequence>
<evidence type="ECO:0000313" key="4">
    <source>
        <dbReference type="Proteomes" id="UP001445335"/>
    </source>
</evidence>
<dbReference type="GO" id="GO:0006629">
    <property type="term" value="P:lipid metabolic process"/>
    <property type="evidence" value="ECO:0007669"/>
    <property type="project" value="InterPro"/>
</dbReference>
<dbReference type="EMBL" id="JALJOU010000056">
    <property type="protein sequence ID" value="KAK9827672.1"/>
    <property type="molecule type" value="Genomic_DNA"/>
</dbReference>
<keyword evidence="1" id="KW-0472">Membrane</keyword>
<accession>A0AAW1R363</accession>
<proteinExistence type="predicted"/>
<name>A0AAW1R363_9CHLO</name>
<evidence type="ECO:0000313" key="3">
    <source>
        <dbReference type="EMBL" id="KAK9827672.1"/>
    </source>
</evidence>
<evidence type="ECO:0000259" key="2">
    <source>
        <dbReference type="Pfam" id="PF00487"/>
    </source>
</evidence>
<comment type="caution">
    <text evidence="3">The sequence shown here is derived from an EMBL/GenBank/DDBJ whole genome shotgun (WGS) entry which is preliminary data.</text>
</comment>
<feature type="domain" description="Fatty acid desaturase" evidence="2">
    <location>
        <begin position="34"/>
        <end position="252"/>
    </location>
</feature>
<gene>
    <name evidence="3" type="ORF">WJX81_006702</name>
</gene>
<evidence type="ECO:0000256" key="1">
    <source>
        <dbReference type="SAM" id="Phobius"/>
    </source>
</evidence>
<dbReference type="PANTHER" id="PTHR36459">
    <property type="entry name" value="ORF"/>
    <property type="match status" value="1"/>
</dbReference>
<protein>
    <recommendedName>
        <fullName evidence="2">Fatty acid desaturase domain-containing protein</fullName>
    </recommendedName>
</protein>
<dbReference type="Pfam" id="PF00487">
    <property type="entry name" value="FA_desaturase"/>
    <property type="match status" value="1"/>
</dbReference>
<feature type="transmembrane region" description="Helical" evidence="1">
    <location>
        <begin position="12"/>
        <end position="32"/>
    </location>
</feature>